<evidence type="ECO:0000259" key="1">
    <source>
        <dbReference type="Pfam" id="PF17954"/>
    </source>
</evidence>
<dbReference type="Gene3D" id="2.60.120.10">
    <property type="entry name" value="Jelly Rolls"/>
    <property type="match status" value="1"/>
</dbReference>
<dbReference type="InterPro" id="IPR011051">
    <property type="entry name" value="RmlC_Cupin_sf"/>
</dbReference>
<dbReference type="SUPFAM" id="SSF51182">
    <property type="entry name" value="RmlC-like cupins"/>
    <property type="match status" value="1"/>
</dbReference>
<dbReference type="EMBL" id="VSSQ01077434">
    <property type="protein sequence ID" value="MPN27510.1"/>
    <property type="molecule type" value="Genomic_DNA"/>
</dbReference>
<feature type="domain" description="Quercetin 2,3-dioxygenase C-terminal cupin" evidence="1">
    <location>
        <begin position="5"/>
        <end position="58"/>
    </location>
</feature>
<accession>A0A645GMV5</accession>
<dbReference type="Pfam" id="PF17954">
    <property type="entry name" value="Pirin_C_2"/>
    <property type="match status" value="1"/>
</dbReference>
<evidence type="ECO:0000313" key="2">
    <source>
        <dbReference type="EMBL" id="MPN27510.1"/>
    </source>
</evidence>
<dbReference type="InterPro" id="IPR041602">
    <property type="entry name" value="Quercetinase_C"/>
</dbReference>
<gene>
    <name evidence="2" type="ORF">SDC9_174944</name>
</gene>
<reference evidence="2" key="1">
    <citation type="submission" date="2019-08" db="EMBL/GenBank/DDBJ databases">
        <authorList>
            <person name="Kucharzyk K."/>
            <person name="Murdoch R.W."/>
            <person name="Higgins S."/>
            <person name="Loffler F."/>
        </authorList>
    </citation>
    <scope>NUCLEOTIDE SEQUENCE</scope>
</reference>
<protein>
    <recommendedName>
        <fullName evidence="1">Quercetin 2,3-dioxygenase C-terminal cupin domain-containing protein</fullName>
    </recommendedName>
</protein>
<organism evidence="2">
    <name type="scientific">bioreactor metagenome</name>
    <dbReference type="NCBI Taxonomy" id="1076179"/>
    <lineage>
        <taxon>unclassified sequences</taxon>
        <taxon>metagenomes</taxon>
        <taxon>ecological metagenomes</taxon>
    </lineage>
</organism>
<comment type="caution">
    <text evidence="2">The sequence shown here is derived from an EMBL/GenBank/DDBJ whole genome shotgun (WGS) entry which is preliminary data.</text>
</comment>
<dbReference type="AlphaFoldDB" id="A0A645GMV5"/>
<sequence>MNFQLKNPNINGVYIFVIEGEIVVDEQYIKQRDGYGLWEISDFNIIAKTDAEFLIIEVPMKA</sequence>
<dbReference type="InterPro" id="IPR014710">
    <property type="entry name" value="RmlC-like_jellyroll"/>
</dbReference>
<name>A0A645GMV5_9ZZZZ</name>
<proteinExistence type="predicted"/>